<organism evidence="1 2">
    <name type="scientific">Nitrosotalea sinensis</name>
    <dbReference type="NCBI Taxonomy" id="1499975"/>
    <lineage>
        <taxon>Archaea</taxon>
        <taxon>Nitrososphaerota</taxon>
        <taxon>Nitrososphaeria</taxon>
        <taxon>Nitrosotaleales</taxon>
        <taxon>Nitrosotaleaceae</taxon>
        <taxon>Nitrosotalea</taxon>
    </lineage>
</organism>
<dbReference type="AlphaFoldDB" id="A0A2H1EGC8"/>
<accession>A0A2H1EGC8</accession>
<keyword evidence="2" id="KW-1185">Reference proteome</keyword>
<dbReference type="InterPro" id="IPR005358">
    <property type="entry name" value="Puta_zinc/iron-chelating_dom"/>
</dbReference>
<dbReference type="Pfam" id="PF03692">
    <property type="entry name" value="CxxCxxCC"/>
    <property type="match status" value="1"/>
</dbReference>
<dbReference type="Proteomes" id="UP000232412">
    <property type="component" value="Unassembled WGS sequence"/>
</dbReference>
<dbReference type="PANTHER" id="PTHR35866">
    <property type="entry name" value="PUTATIVE-RELATED"/>
    <property type="match status" value="1"/>
</dbReference>
<dbReference type="OrthoDB" id="36424at2157"/>
<evidence type="ECO:0000313" key="2">
    <source>
        <dbReference type="Proteomes" id="UP000232412"/>
    </source>
</evidence>
<protein>
    <recommendedName>
        <fullName evidence="3">YkgJ family cysteine cluster protein</fullName>
    </recommendedName>
</protein>
<evidence type="ECO:0008006" key="3">
    <source>
        <dbReference type="Google" id="ProtNLM"/>
    </source>
</evidence>
<dbReference type="EMBL" id="FRFC01000003">
    <property type="protein sequence ID" value="SHO44962.1"/>
    <property type="molecule type" value="Genomic_DNA"/>
</dbReference>
<dbReference type="RefSeq" id="WP_101009497.1">
    <property type="nucleotide sequence ID" value="NZ_FRFC01000003.1"/>
</dbReference>
<gene>
    <name evidence="1" type="ORF">NSIN_20492</name>
</gene>
<dbReference type="PANTHER" id="PTHR35866:SF2">
    <property type="entry name" value="YKGJ FAMILY CYSTEINE CLUSTER PROTEIN"/>
    <property type="match status" value="1"/>
</dbReference>
<reference evidence="2" key="1">
    <citation type="submission" date="2016-12" db="EMBL/GenBank/DDBJ databases">
        <authorList>
            <person name="Herbold C."/>
        </authorList>
    </citation>
    <scope>NUCLEOTIDE SEQUENCE [LARGE SCALE GENOMIC DNA]</scope>
</reference>
<evidence type="ECO:0000313" key="1">
    <source>
        <dbReference type="EMBL" id="SHO44962.1"/>
    </source>
</evidence>
<proteinExistence type="predicted"/>
<sequence length="185" mass="20521">MDFACVKECSKCCIEREYYPSVEFGKIGVLLLPEEKKQIESIAEENDIKVTILPRIGVSDDISGPKTVLAYQLMGTDADGNTCPFLDVTSEKRSPHGGYTCKIYDTRPLACRAYPVIQSSPITLDPKCKFCQDCGTPSGNVDSELESLVKIQKKMETGAKCIWRYATGIGESKDKDLIKTGWYLV</sequence>
<name>A0A2H1EGC8_9ARCH</name>